<comment type="caution">
    <text evidence="6">The sequence shown here is derived from an EMBL/GenBank/DDBJ whole genome shotgun (WGS) entry which is preliminary data.</text>
</comment>
<gene>
    <name evidence="6" type="ORF">MGALLINA_04040</name>
</gene>
<dbReference type="InterPro" id="IPR003802">
    <property type="entry name" value="Sporulation_regulator_WhiA"/>
</dbReference>
<evidence type="ECO:0000259" key="4">
    <source>
        <dbReference type="Pfam" id="PF02650"/>
    </source>
</evidence>
<name>A0A168RCC4_9BACT</name>
<keyword evidence="2" id="KW-0238">DNA-binding</keyword>
<dbReference type="RefSeq" id="WP_063626189.1">
    <property type="nucleotide sequence ID" value="NZ_LVLH01000035.1"/>
</dbReference>
<proteinExistence type="predicted"/>
<evidence type="ECO:0000256" key="3">
    <source>
        <dbReference type="ARBA" id="ARBA00023306"/>
    </source>
</evidence>
<evidence type="ECO:0000313" key="7">
    <source>
        <dbReference type="Proteomes" id="UP000076983"/>
    </source>
</evidence>
<dbReference type="InterPro" id="IPR027434">
    <property type="entry name" value="Homing_endonucl"/>
</dbReference>
<dbReference type="NCBIfam" id="TIGR00647">
    <property type="entry name" value="DNA_bind_WhiA"/>
    <property type="match status" value="1"/>
</dbReference>
<evidence type="ECO:0000259" key="5">
    <source>
        <dbReference type="Pfam" id="PF14527"/>
    </source>
</evidence>
<protein>
    <recommendedName>
        <fullName evidence="8">Cell division protein WhiA</fullName>
    </recommendedName>
</protein>
<dbReference type="PATRIC" id="fig|29557.3.peg.396"/>
<dbReference type="SUPFAM" id="SSF55608">
    <property type="entry name" value="Homing endonucleases"/>
    <property type="match status" value="1"/>
</dbReference>
<evidence type="ECO:0000256" key="1">
    <source>
        <dbReference type="ARBA" id="ARBA00022618"/>
    </source>
</evidence>
<evidence type="ECO:0000313" key="6">
    <source>
        <dbReference type="EMBL" id="OAB48833.1"/>
    </source>
</evidence>
<dbReference type="PANTHER" id="PTHR37307">
    <property type="entry name" value="CELL DIVISION PROTEIN WHIA-RELATED"/>
    <property type="match status" value="1"/>
</dbReference>
<dbReference type="GO" id="GO:0051301">
    <property type="term" value="P:cell division"/>
    <property type="evidence" value="ECO:0007669"/>
    <property type="project" value="UniProtKB-KW"/>
</dbReference>
<dbReference type="GO" id="GO:0043937">
    <property type="term" value="P:regulation of sporulation"/>
    <property type="evidence" value="ECO:0007669"/>
    <property type="project" value="InterPro"/>
</dbReference>
<feature type="domain" description="Sporulation regulator WhiA C-terminal" evidence="4">
    <location>
        <begin position="185"/>
        <end position="268"/>
    </location>
</feature>
<evidence type="ECO:0008006" key="8">
    <source>
        <dbReference type="Google" id="ProtNLM"/>
    </source>
</evidence>
<organism evidence="6 7">
    <name type="scientific">Mycoplasmopsis gallinarum</name>
    <dbReference type="NCBI Taxonomy" id="29557"/>
    <lineage>
        <taxon>Bacteria</taxon>
        <taxon>Bacillati</taxon>
        <taxon>Mycoplasmatota</taxon>
        <taxon>Mycoplasmoidales</taxon>
        <taxon>Metamycoplasmataceae</taxon>
        <taxon>Mycoplasmopsis</taxon>
    </lineage>
</organism>
<dbReference type="PANTHER" id="PTHR37307:SF1">
    <property type="entry name" value="CELL DIVISION PROTEIN WHIA-RELATED"/>
    <property type="match status" value="1"/>
</dbReference>
<reference evidence="6 7" key="1">
    <citation type="submission" date="2016-03" db="EMBL/GenBank/DDBJ databases">
        <title>Genome sequence of Mycoplasma gallinarum strain Mgn_IPT.</title>
        <authorList>
            <person name="Yacoub E."/>
            <person name="Sirand-Pugnet P."/>
            <person name="Barre A."/>
            <person name="Maurier F."/>
            <person name="Blanchard A."/>
            <person name="Ben Abdelmoumen B.M."/>
        </authorList>
    </citation>
    <scope>NUCLEOTIDE SEQUENCE [LARGE SCALE GENOMIC DNA]</scope>
    <source>
        <strain evidence="6 7">Mgn_IPT</strain>
    </source>
</reference>
<dbReference type="EMBL" id="LVLH01000035">
    <property type="protein sequence ID" value="OAB48833.1"/>
    <property type="molecule type" value="Genomic_DNA"/>
</dbReference>
<dbReference type="Gene3D" id="3.10.28.10">
    <property type="entry name" value="Homing endonucleases"/>
    <property type="match status" value="1"/>
</dbReference>
<sequence>MNFTTEIKNEIISIKRTQKEMLEFLIGLLSAKAVNDLEQNLILKFLNNTFKEETIKILEKLNLKFILDKSSILIYKNQVNFALPMKNLSHFFAGFFFGSGSVANLNQTSYHLQLSSPYENIINEILVKLNSYNLGFSLVKHNNKYVIFVKKREKISEFLMRILAHKSFLRFEEEYIERDFNNSLTRLTNMDICNLEKVAQANVIKNQNYEIALKNKLLSDFSEKEIKAFEILHENLNWSMSMILEELEKNNIKTSKSSLNYWFNKLAKKVELFKKGE</sequence>
<dbReference type="InterPro" id="IPR039518">
    <property type="entry name" value="WhiA_LAGLIDADG_dom"/>
</dbReference>
<dbReference type="OrthoDB" id="401278at2"/>
<dbReference type="GO" id="GO:0003677">
    <property type="term" value="F:DNA binding"/>
    <property type="evidence" value="ECO:0007669"/>
    <property type="project" value="UniProtKB-KW"/>
</dbReference>
<keyword evidence="1" id="KW-0132">Cell division</keyword>
<keyword evidence="3" id="KW-0131">Cell cycle</keyword>
<keyword evidence="7" id="KW-1185">Reference proteome</keyword>
<feature type="domain" description="WhiA LAGLIDADG-like" evidence="5">
    <location>
        <begin position="89"/>
        <end position="180"/>
    </location>
</feature>
<dbReference type="InterPro" id="IPR023054">
    <property type="entry name" value="Sporulation_regulator_WhiA_C"/>
</dbReference>
<dbReference type="Pfam" id="PF14527">
    <property type="entry name" value="LAGLIDADG_WhiA"/>
    <property type="match status" value="1"/>
</dbReference>
<dbReference type="Proteomes" id="UP000076983">
    <property type="component" value="Unassembled WGS sequence"/>
</dbReference>
<dbReference type="Pfam" id="PF02650">
    <property type="entry name" value="HTH_WhiA"/>
    <property type="match status" value="1"/>
</dbReference>
<evidence type="ECO:0000256" key="2">
    <source>
        <dbReference type="ARBA" id="ARBA00023125"/>
    </source>
</evidence>
<accession>A0A168RCC4</accession>
<dbReference type="STRING" id="29557.MGALLINA_04040"/>
<dbReference type="AlphaFoldDB" id="A0A168RCC4"/>